<name>A0A0A2KD11_PENIT</name>
<dbReference type="Pfam" id="PF05652">
    <property type="entry name" value="DcpS"/>
    <property type="match status" value="1"/>
</dbReference>
<evidence type="ECO:0000313" key="3">
    <source>
        <dbReference type="EMBL" id="KGO65692.1"/>
    </source>
</evidence>
<dbReference type="Proteomes" id="UP000030104">
    <property type="component" value="Unassembled WGS sequence"/>
</dbReference>
<dbReference type="GO" id="GO:0032299">
    <property type="term" value="C:ribonuclease H2 complex"/>
    <property type="evidence" value="ECO:0007669"/>
    <property type="project" value="InterPro"/>
</dbReference>
<dbReference type="InterPro" id="IPR008594">
    <property type="entry name" value="DcpS/DCS2"/>
</dbReference>
<proteinExistence type="inferred from homology"/>
<dbReference type="OMA" id="QCTPNIL"/>
<evidence type="ECO:0000256" key="1">
    <source>
        <dbReference type="ARBA" id="ARBA00010208"/>
    </source>
</evidence>
<dbReference type="CDD" id="cd09271">
    <property type="entry name" value="RNase_H2-C"/>
    <property type="match status" value="1"/>
</dbReference>
<dbReference type="InterPro" id="IPR011145">
    <property type="entry name" value="Scavenger_mRNA_decap_enz_N"/>
</dbReference>
<gene>
    <name evidence="3" type="ORF">PITC_008080</name>
</gene>
<protein>
    <submittedName>
        <fullName evidence="3">Ribonuclease H2, subunit C</fullName>
    </submittedName>
</protein>
<dbReference type="AlphaFoldDB" id="A0A0A2KD11"/>
<dbReference type="Pfam" id="PF08615">
    <property type="entry name" value="RNase_H2_suC"/>
    <property type="match status" value="1"/>
</dbReference>
<comment type="similarity">
    <text evidence="1">Belongs to the HIT family.</text>
</comment>
<accession>A0A0A2KD11</accession>
<dbReference type="OrthoDB" id="10264956at2759"/>
<dbReference type="STRING" id="40296.A0A0A2KD11"/>
<dbReference type="GO" id="GO:0000290">
    <property type="term" value="P:deadenylation-dependent decapping of nuclear-transcribed mRNA"/>
    <property type="evidence" value="ECO:0007669"/>
    <property type="project" value="InterPro"/>
</dbReference>
<keyword evidence="4" id="KW-1185">Reference proteome</keyword>
<dbReference type="GO" id="GO:0000340">
    <property type="term" value="F:RNA 7-methylguanosine cap binding"/>
    <property type="evidence" value="ECO:0007669"/>
    <property type="project" value="TreeGrafter"/>
</dbReference>
<dbReference type="GO" id="GO:0000932">
    <property type="term" value="C:P-body"/>
    <property type="evidence" value="ECO:0007669"/>
    <property type="project" value="TreeGrafter"/>
</dbReference>
<dbReference type="PANTHER" id="PTHR12978:SF0">
    <property type="entry name" value="M7GPPPX DIPHOSPHATASE"/>
    <property type="match status" value="1"/>
</dbReference>
<evidence type="ECO:0000313" key="4">
    <source>
        <dbReference type="Proteomes" id="UP000030104"/>
    </source>
</evidence>
<dbReference type="EMBL" id="JQGA01001486">
    <property type="protein sequence ID" value="KGO65692.1"/>
    <property type="molecule type" value="Genomic_DNA"/>
</dbReference>
<sequence>MPDMYAIQPCSKASAQLGSKDSTLQCTPNILPCRIHHDGPIDSLDRYWTVKDEKDNTQTAHFRGRKLRGRSVALPDGYQGVVATPTDRVLPAAQRADSDGAEDAEAEPEEPVKILETQGTFDEFVVWGHESLPAADDTFVKGVEEWLQFADALANMTDSPDTDRIAPEALITKFQVSKLLKQGSTHPAPPPPQSKDLKKSAPPDQNGRRITLLGTIDNTQGILTAERAAFATESVAVLQAFHSAISRINNLGDNDIYRWYLASSSGNNNNPTPAEASTNPQQDLKLNLIWPCTAQHIKKYSDQQLRMVTETAEIYRTHVRPYMQAKREEGRLNWVFNILEGRTEQEDVILRDEGHGPDDGFLMLPDLNWDRKSLGSLHLLALVQRRDIWSLRDLKKSFVPWLKYLRERVLEATVSMYPALEADQIKLYVHYQPTYYHFHVHVVNVMLEAGATQATGKAFGLENLISQLETLSGDGDASLADVDLTYFLGEANELWTDVFEPLKQGKQPSR</sequence>
<evidence type="ECO:0000256" key="2">
    <source>
        <dbReference type="SAM" id="MobiDB-lite"/>
    </source>
</evidence>
<comment type="caution">
    <text evidence="3">The sequence shown here is derived from an EMBL/GenBank/DDBJ whole genome shotgun (WGS) entry which is preliminary data.</text>
</comment>
<dbReference type="InterPro" id="IPR036265">
    <property type="entry name" value="HIT-like_sf"/>
</dbReference>
<dbReference type="FunFam" id="3.30.428.10:FF:000016">
    <property type="entry name" value="Scavenger mRNA decapping enzyme"/>
    <property type="match status" value="1"/>
</dbReference>
<dbReference type="Gene3D" id="3.30.200.40">
    <property type="entry name" value="Scavenger mRNA decapping enzyme, N-terminal domain"/>
    <property type="match status" value="1"/>
</dbReference>
<dbReference type="SUPFAM" id="SSF102860">
    <property type="entry name" value="mRNA decapping enzyme DcpS N-terminal domain"/>
    <property type="match status" value="1"/>
</dbReference>
<dbReference type="Gene3D" id="3.30.428.10">
    <property type="entry name" value="HIT-like"/>
    <property type="match status" value="1"/>
</dbReference>
<dbReference type="PANTHER" id="PTHR12978">
    <property type="entry name" value="HISTIDINE TRIAD HIT PROTEIN MEMBER"/>
    <property type="match status" value="1"/>
</dbReference>
<dbReference type="HOGENOM" id="CLU_041045_0_0_1"/>
<dbReference type="GO" id="GO:0005634">
    <property type="term" value="C:nucleus"/>
    <property type="evidence" value="ECO:0007669"/>
    <property type="project" value="TreeGrafter"/>
</dbReference>
<dbReference type="PhylomeDB" id="A0A0A2KD11"/>
<dbReference type="InterPro" id="IPR013924">
    <property type="entry name" value="RNase_H2_suC"/>
</dbReference>
<dbReference type="Pfam" id="PF11969">
    <property type="entry name" value="DcpS_C"/>
    <property type="match status" value="1"/>
</dbReference>
<dbReference type="Gene3D" id="2.40.128.680">
    <property type="match status" value="1"/>
</dbReference>
<organism evidence="3 4">
    <name type="scientific">Penicillium italicum</name>
    <name type="common">Blue mold</name>
    <dbReference type="NCBI Taxonomy" id="40296"/>
    <lineage>
        <taxon>Eukaryota</taxon>
        <taxon>Fungi</taxon>
        <taxon>Dikarya</taxon>
        <taxon>Ascomycota</taxon>
        <taxon>Pezizomycotina</taxon>
        <taxon>Eurotiomycetes</taxon>
        <taxon>Eurotiomycetidae</taxon>
        <taxon>Eurotiales</taxon>
        <taxon>Aspergillaceae</taxon>
        <taxon>Penicillium</taxon>
    </lineage>
</organism>
<feature type="region of interest" description="Disordered" evidence="2">
    <location>
        <begin position="181"/>
        <end position="209"/>
    </location>
</feature>
<dbReference type="SUPFAM" id="SSF54197">
    <property type="entry name" value="HIT-like"/>
    <property type="match status" value="1"/>
</dbReference>
<reference evidence="3 4" key="1">
    <citation type="journal article" date="2015" name="Mol. Plant Microbe Interact.">
        <title>Genome, transcriptome, and functional analyses of Penicillium expansum provide new insights into secondary metabolism and pathogenicity.</title>
        <authorList>
            <person name="Ballester A.R."/>
            <person name="Marcet-Houben M."/>
            <person name="Levin E."/>
            <person name="Sela N."/>
            <person name="Selma-Lazaro C."/>
            <person name="Carmona L."/>
            <person name="Wisniewski M."/>
            <person name="Droby S."/>
            <person name="Gonzalez-Candelas L."/>
            <person name="Gabaldon T."/>
        </authorList>
    </citation>
    <scope>NUCLEOTIDE SEQUENCE [LARGE SCALE GENOMIC DNA]</scope>
    <source>
        <strain evidence="3 4">PHI-1</strain>
    </source>
</reference>
<dbReference type="GO" id="GO:0016787">
    <property type="term" value="F:hydrolase activity"/>
    <property type="evidence" value="ECO:0007669"/>
    <property type="project" value="InterPro"/>
</dbReference>